<reference evidence="1 2" key="1">
    <citation type="submission" date="2024-01" db="EMBL/GenBank/DDBJ databases">
        <authorList>
            <person name="Waweru B."/>
        </authorList>
    </citation>
    <scope>NUCLEOTIDE SEQUENCE [LARGE SCALE GENOMIC DNA]</scope>
</reference>
<protein>
    <submittedName>
        <fullName evidence="1">Uncharacterized protein</fullName>
    </submittedName>
</protein>
<evidence type="ECO:0000313" key="2">
    <source>
        <dbReference type="Proteomes" id="UP001314170"/>
    </source>
</evidence>
<name>A0AAV1RG90_9ROSI</name>
<dbReference type="AlphaFoldDB" id="A0AAV1RG90"/>
<dbReference type="Proteomes" id="UP001314170">
    <property type="component" value="Unassembled WGS sequence"/>
</dbReference>
<gene>
    <name evidence="1" type="ORF">DCAF_LOCUS10232</name>
</gene>
<organism evidence="1 2">
    <name type="scientific">Dovyalis caffra</name>
    <dbReference type="NCBI Taxonomy" id="77055"/>
    <lineage>
        <taxon>Eukaryota</taxon>
        <taxon>Viridiplantae</taxon>
        <taxon>Streptophyta</taxon>
        <taxon>Embryophyta</taxon>
        <taxon>Tracheophyta</taxon>
        <taxon>Spermatophyta</taxon>
        <taxon>Magnoliopsida</taxon>
        <taxon>eudicotyledons</taxon>
        <taxon>Gunneridae</taxon>
        <taxon>Pentapetalae</taxon>
        <taxon>rosids</taxon>
        <taxon>fabids</taxon>
        <taxon>Malpighiales</taxon>
        <taxon>Salicaceae</taxon>
        <taxon>Flacourtieae</taxon>
        <taxon>Dovyalis</taxon>
    </lineage>
</organism>
<proteinExistence type="predicted"/>
<feature type="non-terminal residue" evidence="1">
    <location>
        <position position="61"/>
    </location>
</feature>
<comment type="caution">
    <text evidence="1">The sequence shown here is derived from an EMBL/GenBank/DDBJ whole genome shotgun (WGS) entry which is preliminary data.</text>
</comment>
<accession>A0AAV1RG90</accession>
<keyword evidence="2" id="KW-1185">Reference proteome</keyword>
<evidence type="ECO:0000313" key="1">
    <source>
        <dbReference type="EMBL" id="CAK7335147.1"/>
    </source>
</evidence>
<sequence>MNSEINFINYLFWAVGTAPTNAFLRHMKPPPLPNLEAVATAPTNPNRGAVSIAFTKSITCG</sequence>
<dbReference type="EMBL" id="CAWUPB010000957">
    <property type="protein sequence ID" value="CAK7335147.1"/>
    <property type="molecule type" value="Genomic_DNA"/>
</dbReference>